<dbReference type="Proteomes" id="UP001159363">
    <property type="component" value="Chromosome 12"/>
</dbReference>
<sequence length="1110" mass="124435">MRSCLARNDMKPGRQRNDMRQKTAASLSSRHLLSRNSPHPPLAEEPDKRTASARIFWELGHSAQLGIYRNLLVMAYVIINTAAIQRPAVLADTIWPGAGAKWSARHERMPADEVFVILALGNRAGQCRWSAGFWRIPFPPPLHSGASQYSPRLPLSAAKTSLLRATQYRHKYNLVKLILYEEEEYPGSRTFAGLQKSIFAFANKFAIEIVPGLLLVKQGRVYEALHSRLVSHRCYAHGVQCFRRNAVLCKRAAPEYQGAAPSSTHFTLIGSQDLVVKSRPESISQLSTPVSRHYTRYCAAGEQRRLVRELYVRVLDDLRADLSLLREKPAILLDPVQITQIVFLLAYKVCVHRLRSTAIVSNQCACCFTACGVPGYSYLTVGYTILAKRSYFFRHAKIISRSKPRKINDILRGCYPRGKHCAAVMLTLLDDLVRRFGSFKWLAKLLIIIPATANTSVWQSVIEKFADIAMELGRSTVQWVVDNACTVLEEGAVKFTFGNGTKKRRVSECHEFAQRRHEGFMYPRFGHCARSLCRYDKRRFIAEHKVIAKVTMLFHNLLKSRTPPKTNEFRPRVLVIVETASAEQFPLSGLNGIKGHHMLSSLFVAILLLRWAMETCNTEQNLATFRTYTAAKLHALILYAFLIPWGRGGAVARPLASYLGDPASIPGGVAPRFLHVVIVPSPATATADNQCAANIGIFVHTTVQSILQDVELAHSLGLYPFHTGIVDVFAFVCIEYRRPYVRATAGRCSYAGKRVCKCSSFIGHGSYLQTEGIGALQDRQPLARHHLPPFSSRRVVSFQRPFYMKVHCYRTFKVKYRLFTVKRALSKALLNPFKPTLIFSLRCCKREISPVEKLAFQTLRSAGQEPELGGSFNVGVLRADVGEASRVWSCAGVKGRGGRDTSEKTRRPAAPSGTIPTCENLRDAPQGIEPGFPVCTHSMIVWERFLWTDLVPDWLLRAAEGGIGSGFHSASSLSNRLDSTILYVLEPQLFHHWMVLQYLYLSPETRWQHTLYQYSGVLAYNMAGATITCSNHEWTIIGMKPSIPLRQALHGDQNHPLSPLSPVPLASHMEMEPVTFTVSGNCHPTCRLLCPPLLHIEHPADKVPGMWEEG</sequence>
<name>A0ABQ9GE00_9NEOP</name>
<evidence type="ECO:0000256" key="1">
    <source>
        <dbReference type="SAM" id="MobiDB-lite"/>
    </source>
</evidence>
<protein>
    <submittedName>
        <fullName evidence="2">Uncharacterized protein</fullName>
    </submittedName>
</protein>
<organism evidence="2 3">
    <name type="scientific">Dryococelus australis</name>
    <dbReference type="NCBI Taxonomy" id="614101"/>
    <lineage>
        <taxon>Eukaryota</taxon>
        <taxon>Metazoa</taxon>
        <taxon>Ecdysozoa</taxon>
        <taxon>Arthropoda</taxon>
        <taxon>Hexapoda</taxon>
        <taxon>Insecta</taxon>
        <taxon>Pterygota</taxon>
        <taxon>Neoptera</taxon>
        <taxon>Polyneoptera</taxon>
        <taxon>Phasmatodea</taxon>
        <taxon>Verophasmatodea</taxon>
        <taxon>Anareolatae</taxon>
        <taxon>Phasmatidae</taxon>
        <taxon>Eurycanthinae</taxon>
        <taxon>Dryococelus</taxon>
    </lineage>
</organism>
<evidence type="ECO:0000313" key="2">
    <source>
        <dbReference type="EMBL" id="KAJ8869668.1"/>
    </source>
</evidence>
<gene>
    <name evidence="2" type="ORF">PR048_028661</name>
</gene>
<feature type="compositionally biased region" description="Basic and acidic residues" evidence="1">
    <location>
        <begin position="8"/>
        <end position="21"/>
    </location>
</feature>
<comment type="caution">
    <text evidence="2">The sequence shown here is derived from an EMBL/GenBank/DDBJ whole genome shotgun (WGS) entry which is preliminary data.</text>
</comment>
<feature type="compositionally biased region" description="Low complexity" evidence="1">
    <location>
        <begin position="26"/>
        <end position="37"/>
    </location>
</feature>
<feature type="region of interest" description="Disordered" evidence="1">
    <location>
        <begin position="1"/>
        <end position="47"/>
    </location>
</feature>
<dbReference type="EMBL" id="JARBHB010000013">
    <property type="protein sequence ID" value="KAJ8869668.1"/>
    <property type="molecule type" value="Genomic_DNA"/>
</dbReference>
<reference evidence="2 3" key="1">
    <citation type="submission" date="2023-02" db="EMBL/GenBank/DDBJ databases">
        <title>LHISI_Scaffold_Assembly.</title>
        <authorList>
            <person name="Stuart O.P."/>
            <person name="Cleave R."/>
            <person name="Magrath M.J.L."/>
            <person name="Mikheyev A.S."/>
        </authorList>
    </citation>
    <scope>NUCLEOTIDE SEQUENCE [LARGE SCALE GENOMIC DNA]</scope>
    <source>
        <strain evidence="2">Daus_M_001</strain>
        <tissue evidence="2">Leg muscle</tissue>
    </source>
</reference>
<proteinExistence type="predicted"/>
<keyword evidence="3" id="KW-1185">Reference proteome</keyword>
<evidence type="ECO:0000313" key="3">
    <source>
        <dbReference type="Proteomes" id="UP001159363"/>
    </source>
</evidence>
<accession>A0ABQ9GE00</accession>